<keyword evidence="2" id="KW-1133">Transmembrane helix</keyword>
<dbReference type="InterPro" id="IPR036779">
    <property type="entry name" value="LysM_dom_sf"/>
</dbReference>
<feature type="compositionally biased region" description="Low complexity" evidence="1">
    <location>
        <begin position="199"/>
        <end position="210"/>
    </location>
</feature>
<name>A0A366IK63_9MICO</name>
<keyword evidence="6" id="KW-1185">Reference proteome</keyword>
<comment type="caution">
    <text evidence="5">The sequence shown here is derived from an EMBL/GenBank/DDBJ whole genome shotgun (WGS) entry which is preliminary data.</text>
</comment>
<feature type="compositionally biased region" description="Basic and acidic residues" evidence="1">
    <location>
        <begin position="150"/>
        <end position="166"/>
    </location>
</feature>
<feature type="signal peptide" evidence="3">
    <location>
        <begin position="1"/>
        <end position="25"/>
    </location>
</feature>
<evidence type="ECO:0000256" key="2">
    <source>
        <dbReference type="SAM" id="Phobius"/>
    </source>
</evidence>
<dbReference type="EMBL" id="QNSB01000003">
    <property type="protein sequence ID" value="RBP72802.1"/>
    <property type="molecule type" value="Genomic_DNA"/>
</dbReference>
<evidence type="ECO:0000313" key="6">
    <source>
        <dbReference type="Proteomes" id="UP000253509"/>
    </source>
</evidence>
<organism evidence="5 6">
    <name type="scientific">Brevibacterium celere</name>
    <dbReference type="NCBI Taxonomy" id="225845"/>
    <lineage>
        <taxon>Bacteria</taxon>
        <taxon>Bacillati</taxon>
        <taxon>Actinomycetota</taxon>
        <taxon>Actinomycetes</taxon>
        <taxon>Micrococcales</taxon>
        <taxon>Brevibacteriaceae</taxon>
        <taxon>Brevibacterium</taxon>
    </lineage>
</organism>
<dbReference type="RefSeq" id="WP_113903291.1">
    <property type="nucleotide sequence ID" value="NZ_QNSB01000003.1"/>
</dbReference>
<feature type="compositionally biased region" description="Pro residues" evidence="1">
    <location>
        <begin position="136"/>
        <end position="147"/>
    </location>
</feature>
<dbReference type="SUPFAM" id="SSF54106">
    <property type="entry name" value="LysM domain"/>
    <property type="match status" value="1"/>
</dbReference>
<dbReference type="PANTHER" id="PTHR34700">
    <property type="entry name" value="POTASSIUM BINDING PROTEIN KBP"/>
    <property type="match status" value="1"/>
</dbReference>
<feature type="domain" description="LysM" evidence="4">
    <location>
        <begin position="211"/>
        <end position="263"/>
    </location>
</feature>
<dbReference type="PROSITE" id="PS51782">
    <property type="entry name" value="LYSM"/>
    <property type="match status" value="1"/>
</dbReference>
<proteinExistence type="predicted"/>
<dbReference type="SMART" id="SM00257">
    <property type="entry name" value="LysM"/>
    <property type="match status" value="1"/>
</dbReference>
<evidence type="ECO:0000256" key="3">
    <source>
        <dbReference type="SAM" id="SignalP"/>
    </source>
</evidence>
<sequence>MYLLIVCAASWLALLGAFSAAWVHAAQPWSTAELLVLGVVGTAVLAFGRIGVTALIALALGLLPHGALRRRMARTLLRCGPVLLRSSVLAVVSASLIAQTAQATTPVETPAAAAGAVAGASVPPDPGWPTSDESPPVRPDPGWPTTPPAEDERGPGDSEDRPEEPGARPAPDGPRDDDDSRDDAPRGHPDEDHPSEGTGASDDPAASADPVVHVVVPGDCLWSIAAAYSEGSTARAAREIHEANRAVIGPDPNLIMPGQRLEIDS</sequence>
<protein>
    <submittedName>
        <fullName evidence="5">LysM domain-containing protein</fullName>
    </submittedName>
</protein>
<feature type="chain" id="PRO_5016867202" evidence="3">
    <location>
        <begin position="26"/>
        <end position="265"/>
    </location>
</feature>
<feature type="transmembrane region" description="Helical" evidence="2">
    <location>
        <begin position="35"/>
        <end position="63"/>
    </location>
</feature>
<dbReference type="Pfam" id="PF01476">
    <property type="entry name" value="LysM"/>
    <property type="match status" value="1"/>
</dbReference>
<dbReference type="Gene3D" id="3.10.350.10">
    <property type="entry name" value="LysM domain"/>
    <property type="match status" value="1"/>
</dbReference>
<accession>A0A366IK63</accession>
<evidence type="ECO:0000313" key="5">
    <source>
        <dbReference type="EMBL" id="RBP72802.1"/>
    </source>
</evidence>
<dbReference type="PANTHER" id="PTHR34700:SF4">
    <property type="entry name" value="PHAGE-LIKE ELEMENT PBSX PROTEIN XKDP"/>
    <property type="match status" value="1"/>
</dbReference>
<dbReference type="AlphaFoldDB" id="A0A366IK63"/>
<dbReference type="InterPro" id="IPR018392">
    <property type="entry name" value="LysM"/>
</dbReference>
<gene>
    <name evidence="5" type="ORF">DFO65_10393</name>
</gene>
<keyword evidence="3" id="KW-0732">Signal</keyword>
<dbReference type="InterPro" id="IPR052196">
    <property type="entry name" value="Bact_Kbp"/>
</dbReference>
<dbReference type="CDD" id="cd00118">
    <property type="entry name" value="LysM"/>
    <property type="match status" value="1"/>
</dbReference>
<evidence type="ECO:0000259" key="4">
    <source>
        <dbReference type="PROSITE" id="PS51782"/>
    </source>
</evidence>
<keyword evidence="2" id="KW-0472">Membrane</keyword>
<feature type="compositionally biased region" description="Basic and acidic residues" evidence="1">
    <location>
        <begin position="182"/>
        <end position="195"/>
    </location>
</feature>
<keyword evidence="2" id="KW-0812">Transmembrane</keyword>
<reference evidence="5 6" key="1">
    <citation type="submission" date="2018-06" db="EMBL/GenBank/DDBJ databases">
        <title>Freshwater and sediment microbial communities from various areas in North America, analyzing microbe dynamics in response to fracking.</title>
        <authorList>
            <person name="Lamendella R."/>
        </authorList>
    </citation>
    <scope>NUCLEOTIDE SEQUENCE [LARGE SCALE GENOMIC DNA]</scope>
    <source>
        <strain evidence="5 6">3b_TX</strain>
    </source>
</reference>
<dbReference type="Proteomes" id="UP000253509">
    <property type="component" value="Unassembled WGS sequence"/>
</dbReference>
<evidence type="ECO:0000256" key="1">
    <source>
        <dbReference type="SAM" id="MobiDB-lite"/>
    </source>
</evidence>
<feature type="region of interest" description="Disordered" evidence="1">
    <location>
        <begin position="114"/>
        <end position="210"/>
    </location>
</feature>